<keyword evidence="5" id="KW-0677">Repeat</keyword>
<reference evidence="14" key="5">
    <citation type="journal article" date="2021" name="G3 (Bethesda)">
        <title>Aegilops tauschii genome assembly Aet v5.0 features greater sequence contiguity and improved annotation.</title>
        <authorList>
            <person name="Wang L."/>
            <person name="Zhu T."/>
            <person name="Rodriguez J.C."/>
            <person name="Deal K.R."/>
            <person name="Dubcovsky J."/>
            <person name="McGuire P.E."/>
            <person name="Lux T."/>
            <person name="Spannagl M."/>
            <person name="Mayer K.F.X."/>
            <person name="Baldrich P."/>
            <person name="Meyers B.C."/>
            <person name="Huo N."/>
            <person name="Gu Y.Q."/>
            <person name="Zhou H."/>
            <person name="Devos K.M."/>
            <person name="Bennetzen J.L."/>
            <person name="Unver T."/>
            <person name="Budak H."/>
            <person name="Gulick P.J."/>
            <person name="Galiba G."/>
            <person name="Kalapos B."/>
            <person name="Nelson D.R."/>
            <person name="Li P."/>
            <person name="You F.M."/>
            <person name="Luo M.C."/>
            <person name="Dvorak J."/>
        </authorList>
    </citation>
    <scope>NUCLEOTIDE SEQUENCE [LARGE SCALE GENOMIC DNA]</scope>
    <source>
        <strain evidence="14">cv. AL8/78</strain>
    </source>
</reference>
<keyword evidence="7" id="KW-0067">ATP-binding</keyword>
<accession>A0A452ZEB6</accession>
<evidence type="ECO:0000256" key="8">
    <source>
        <dbReference type="ARBA" id="ARBA00022989"/>
    </source>
</evidence>
<dbReference type="PANTHER" id="PTHR47988">
    <property type="entry name" value="SOMATIC EMBRYOGENESIS RECEPTOR KINASE 1"/>
    <property type="match status" value="1"/>
</dbReference>
<evidence type="ECO:0000256" key="9">
    <source>
        <dbReference type="ARBA" id="ARBA00023136"/>
    </source>
</evidence>
<keyword evidence="2" id="KW-0433">Leucine-rich repeat</keyword>
<reference evidence="15" key="2">
    <citation type="journal article" date="2017" name="Nat. Plants">
        <title>The Aegilops tauschii genome reveals multiple impacts of transposons.</title>
        <authorList>
            <person name="Zhao G."/>
            <person name="Zou C."/>
            <person name="Li K."/>
            <person name="Wang K."/>
            <person name="Li T."/>
            <person name="Gao L."/>
            <person name="Zhang X."/>
            <person name="Wang H."/>
            <person name="Yang Z."/>
            <person name="Liu X."/>
            <person name="Jiang W."/>
            <person name="Mao L."/>
            <person name="Kong X."/>
            <person name="Jiao Y."/>
            <person name="Jia J."/>
        </authorList>
    </citation>
    <scope>NUCLEOTIDE SEQUENCE [LARGE SCALE GENOMIC DNA]</scope>
    <source>
        <strain evidence="15">cv. AL8/78</strain>
    </source>
</reference>
<dbReference type="Gramene" id="AET1Gv20731200.2">
    <property type="protein sequence ID" value="AET1Gv20731200.2"/>
    <property type="gene ID" value="AET1Gv20731200"/>
</dbReference>
<evidence type="ECO:0000256" key="2">
    <source>
        <dbReference type="ARBA" id="ARBA00022614"/>
    </source>
</evidence>
<keyword evidence="10" id="KW-0675">Receptor</keyword>
<sequence length="242" mass="25733">RSSKAQLASSQVTTPAVLVPLPSDHLPNPVPMAPNAAVARVPLAVTVFMAVTTSMLLAPAEAGLYSDRDALLALRGGLQDPDGALRSWILEVNPCEWTQVTCDRVANRVTEITIGHANLSGPLSPELGKLDQLTKLWISYTNIQGTIPEELGNLENLNSMHLHNNSLSGQIPASLGKLKSLKQLHLQQNRLTGPIPSELDGLSDQTSVNLSSNDLCGPIPTDGPFKNMNSSLADNPRLGGNC</sequence>
<keyword evidence="15" id="KW-1185">Reference proteome</keyword>
<dbReference type="InterPro" id="IPR001611">
    <property type="entry name" value="Leu-rich_rpt"/>
</dbReference>
<comment type="subcellular location">
    <subcellularLocation>
        <location evidence="1">Membrane</location>
        <topology evidence="1">Single-pass type I membrane protein</topology>
    </subcellularLocation>
</comment>
<dbReference type="FunFam" id="3.80.10.10:FF:000101">
    <property type="entry name" value="LRR receptor-like serine/threonine-protein kinase ERECTA"/>
    <property type="match status" value="1"/>
</dbReference>
<evidence type="ECO:0000256" key="7">
    <source>
        <dbReference type="ARBA" id="ARBA00022840"/>
    </source>
</evidence>
<protein>
    <recommendedName>
        <fullName evidence="13">Leucine-rich repeat-containing N-terminal plant-type domain-containing protein</fullName>
    </recommendedName>
</protein>
<keyword evidence="6" id="KW-0547">Nucleotide-binding</keyword>
<reference evidence="14" key="3">
    <citation type="journal article" date="2017" name="Nature">
        <title>Genome sequence of the progenitor of the wheat D genome Aegilops tauschii.</title>
        <authorList>
            <person name="Luo M.C."/>
            <person name="Gu Y.Q."/>
            <person name="Puiu D."/>
            <person name="Wang H."/>
            <person name="Twardziok S.O."/>
            <person name="Deal K.R."/>
            <person name="Huo N."/>
            <person name="Zhu T."/>
            <person name="Wang L."/>
            <person name="Wang Y."/>
            <person name="McGuire P.E."/>
            <person name="Liu S."/>
            <person name="Long H."/>
            <person name="Ramasamy R.K."/>
            <person name="Rodriguez J.C."/>
            <person name="Van S.L."/>
            <person name="Yuan L."/>
            <person name="Wang Z."/>
            <person name="Xia Z."/>
            <person name="Xiao L."/>
            <person name="Anderson O.D."/>
            <person name="Ouyang S."/>
            <person name="Liang Y."/>
            <person name="Zimin A.V."/>
            <person name="Pertea G."/>
            <person name="Qi P."/>
            <person name="Bennetzen J.L."/>
            <person name="Dai X."/>
            <person name="Dawson M.W."/>
            <person name="Muller H.G."/>
            <person name="Kugler K."/>
            <person name="Rivarola-Duarte L."/>
            <person name="Spannagl M."/>
            <person name="Mayer K.F.X."/>
            <person name="Lu F.H."/>
            <person name="Bevan M.W."/>
            <person name="Leroy P."/>
            <person name="Li P."/>
            <person name="You F.M."/>
            <person name="Sun Q."/>
            <person name="Liu Z."/>
            <person name="Lyons E."/>
            <person name="Wicker T."/>
            <person name="Salzberg S.L."/>
            <person name="Devos K.M."/>
            <person name="Dvorak J."/>
        </authorList>
    </citation>
    <scope>NUCLEOTIDE SEQUENCE [LARGE SCALE GENOMIC DNA]</scope>
    <source>
        <strain evidence="14">cv. AL8/78</strain>
    </source>
</reference>
<proteinExistence type="predicted"/>
<keyword evidence="11" id="KW-0325">Glycoprotein</keyword>
<evidence type="ECO:0000256" key="4">
    <source>
        <dbReference type="ARBA" id="ARBA00022729"/>
    </source>
</evidence>
<dbReference type="GO" id="GO:0016020">
    <property type="term" value="C:membrane"/>
    <property type="evidence" value="ECO:0007669"/>
    <property type="project" value="UniProtKB-SubCell"/>
</dbReference>
<dbReference type="SUPFAM" id="SSF52058">
    <property type="entry name" value="L domain-like"/>
    <property type="match status" value="1"/>
</dbReference>
<evidence type="ECO:0000256" key="12">
    <source>
        <dbReference type="SAM" id="MobiDB-lite"/>
    </source>
</evidence>
<evidence type="ECO:0000313" key="14">
    <source>
        <dbReference type="EnsemblPlants" id="AET1Gv20731200.2"/>
    </source>
</evidence>
<keyword evidence="8" id="KW-1133">Transmembrane helix</keyword>
<dbReference type="InterPro" id="IPR032675">
    <property type="entry name" value="LRR_dom_sf"/>
</dbReference>
<keyword evidence="4" id="KW-0732">Signal</keyword>
<dbReference type="InterPro" id="IPR013210">
    <property type="entry name" value="LRR_N_plant-typ"/>
</dbReference>
<reference evidence="14" key="4">
    <citation type="submission" date="2019-03" db="UniProtKB">
        <authorList>
            <consortium name="EnsemblPlants"/>
        </authorList>
    </citation>
    <scope>IDENTIFICATION</scope>
</reference>
<name>A0A452ZEB6_AEGTS</name>
<dbReference type="Gramene" id="AET1Gv20731200.3">
    <property type="protein sequence ID" value="AET1Gv20731200.3"/>
    <property type="gene ID" value="AET1Gv20731200"/>
</dbReference>
<evidence type="ECO:0000256" key="3">
    <source>
        <dbReference type="ARBA" id="ARBA00022692"/>
    </source>
</evidence>
<dbReference type="Pfam" id="PF08263">
    <property type="entry name" value="LRRNT_2"/>
    <property type="match status" value="1"/>
</dbReference>
<evidence type="ECO:0000256" key="5">
    <source>
        <dbReference type="ARBA" id="ARBA00022737"/>
    </source>
</evidence>
<organism evidence="14 15">
    <name type="scientific">Aegilops tauschii subsp. strangulata</name>
    <name type="common">Goatgrass</name>
    <dbReference type="NCBI Taxonomy" id="200361"/>
    <lineage>
        <taxon>Eukaryota</taxon>
        <taxon>Viridiplantae</taxon>
        <taxon>Streptophyta</taxon>
        <taxon>Embryophyta</taxon>
        <taxon>Tracheophyta</taxon>
        <taxon>Spermatophyta</taxon>
        <taxon>Magnoliopsida</taxon>
        <taxon>Liliopsida</taxon>
        <taxon>Poales</taxon>
        <taxon>Poaceae</taxon>
        <taxon>BOP clade</taxon>
        <taxon>Pooideae</taxon>
        <taxon>Triticodae</taxon>
        <taxon>Triticeae</taxon>
        <taxon>Triticinae</taxon>
        <taxon>Aegilops</taxon>
    </lineage>
</organism>
<dbReference type="STRING" id="200361.A0A452ZEB6"/>
<dbReference type="Pfam" id="PF13855">
    <property type="entry name" value="LRR_8"/>
    <property type="match status" value="1"/>
</dbReference>
<keyword evidence="3" id="KW-0812">Transmembrane</keyword>
<evidence type="ECO:0000256" key="11">
    <source>
        <dbReference type="ARBA" id="ARBA00023180"/>
    </source>
</evidence>
<evidence type="ECO:0000256" key="6">
    <source>
        <dbReference type="ARBA" id="ARBA00022741"/>
    </source>
</evidence>
<feature type="domain" description="Leucine-rich repeat-containing N-terminal plant-type" evidence="13">
    <location>
        <begin position="66"/>
        <end position="103"/>
    </location>
</feature>
<reference evidence="15" key="1">
    <citation type="journal article" date="2014" name="Science">
        <title>Ancient hybridizations among the ancestral genomes of bread wheat.</title>
        <authorList>
            <consortium name="International Wheat Genome Sequencing Consortium,"/>
            <person name="Marcussen T."/>
            <person name="Sandve S.R."/>
            <person name="Heier L."/>
            <person name="Spannagl M."/>
            <person name="Pfeifer M."/>
            <person name="Jakobsen K.S."/>
            <person name="Wulff B.B."/>
            <person name="Steuernagel B."/>
            <person name="Mayer K.F."/>
            <person name="Olsen O.A."/>
        </authorList>
    </citation>
    <scope>NUCLEOTIDE SEQUENCE [LARGE SCALE GENOMIC DNA]</scope>
    <source>
        <strain evidence="15">cv. AL8/78</strain>
    </source>
</reference>
<dbReference type="AlphaFoldDB" id="A0A452ZEB6"/>
<dbReference type="GO" id="GO:0005524">
    <property type="term" value="F:ATP binding"/>
    <property type="evidence" value="ECO:0007669"/>
    <property type="project" value="UniProtKB-KW"/>
</dbReference>
<keyword evidence="9" id="KW-0472">Membrane</keyword>
<evidence type="ECO:0000256" key="10">
    <source>
        <dbReference type="ARBA" id="ARBA00023170"/>
    </source>
</evidence>
<dbReference type="Proteomes" id="UP000015105">
    <property type="component" value="Chromosome 1D"/>
</dbReference>
<dbReference type="Gene3D" id="3.80.10.10">
    <property type="entry name" value="Ribonuclease Inhibitor"/>
    <property type="match status" value="1"/>
</dbReference>
<evidence type="ECO:0000313" key="15">
    <source>
        <dbReference type="Proteomes" id="UP000015105"/>
    </source>
</evidence>
<evidence type="ECO:0000259" key="13">
    <source>
        <dbReference type="Pfam" id="PF08263"/>
    </source>
</evidence>
<evidence type="ECO:0000256" key="1">
    <source>
        <dbReference type="ARBA" id="ARBA00004479"/>
    </source>
</evidence>
<feature type="region of interest" description="Disordered" evidence="12">
    <location>
        <begin position="220"/>
        <end position="242"/>
    </location>
</feature>
<dbReference type="EnsemblPlants" id="AET1Gv20731200.3">
    <property type="protein sequence ID" value="AET1Gv20731200.3"/>
    <property type="gene ID" value="AET1Gv20731200"/>
</dbReference>
<dbReference type="EnsemblPlants" id="AET1Gv20731200.2">
    <property type="protein sequence ID" value="AET1Gv20731200.2"/>
    <property type="gene ID" value="AET1Gv20731200"/>
</dbReference>